<evidence type="ECO:0000313" key="8">
    <source>
        <dbReference type="EMBL" id="MCF2653346.1"/>
    </source>
</evidence>
<evidence type="ECO:0000256" key="5">
    <source>
        <dbReference type="SAM" id="Phobius"/>
    </source>
</evidence>
<evidence type="ECO:0000259" key="6">
    <source>
        <dbReference type="Pfam" id="PF00746"/>
    </source>
</evidence>
<dbReference type="InterPro" id="IPR041033">
    <property type="entry name" value="SpaA_PFL_dom_1"/>
</dbReference>
<sequence>SGDNNTGNTPEDKVIVFTYELDTTKVDGQNNTEKLEGAEFKLHNADNKWAIVNNDGKVTGWADTEEGGSTLTSDANGLFKVIGLDDGTYYLKETKAPTGYNLLSSEITVVITATTTNGQTWTDGQASSALTNLAVTADGTAGTGNAGTGIAGITVANNKGSTLPETGSVGTTIFYIAGGVLAVAAAILLVTKKRMSKQG</sequence>
<evidence type="ECO:0000313" key="9">
    <source>
        <dbReference type="Proteomes" id="UP001299220"/>
    </source>
</evidence>
<gene>
    <name evidence="8" type="ORF">JQM67_12170</name>
</gene>
<name>A0ABS9CQC1_9FIRM</name>
<keyword evidence="3" id="KW-0732">Signal</keyword>
<feature type="domain" description="Gram-positive cocci surface proteins LPxTG" evidence="6">
    <location>
        <begin position="157"/>
        <end position="195"/>
    </location>
</feature>
<dbReference type="NCBIfam" id="TIGR01167">
    <property type="entry name" value="LPXTG_anchor"/>
    <property type="match status" value="1"/>
</dbReference>
<dbReference type="EMBL" id="JAFBIT010000007">
    <property type="protein sequence ID" value="MCF2653346.1"/>
    <property type="molecule type" value="Genomic_DNA"/>
</dbReference>
<evidence type="ECO:0000256" key="1">
    <source>
        <dbReference type="ARBA" id="ARBA00022512"/>
    </source>
</evidence>
<organism evidence="8 9">
    <name type="scientific">Anaeromassilibacillus senegalensis</name>
    <dbReference type="NCBI Taxonomy" id="1673717"/>
    <lineage>
        <taxon>Bacteria</taxon>
        <taxon>Bacillati</taxon>
        <taxon>Bacillota</taxon>
        <taxon>Clostridia</taxon>
        <taxon>Eubacteriales</taxon>
        <taxon>Acutalibacteraceae</taxon>
        <taxon>Anaeromassilibacillus</taxon>
    </lineage>
</organism>
<keyword evidence="9" id="KW-1185">Reference proteome</keyword>
<accession>A0ABS9CQC1</accession>
<dbReference type="Gene3D" id="2.60.40.10">
    <property type="entry name" value="Immunoglobulins"/>
    <property type="match status" value="1"/>
</dbReference>
<dbReference type="InterPro" id="IPR019931">
    <property type="entry name" value="LPXTG_anchor"/>
</dbReference>
<dbReference type="InterPro" id="IPR013783">
    <property type="entry name" value="Ig-like_fold"/>
</dbReference>
<feature type="non-terminal residue" evidence="8">
    <location>
        <position position="1"/>
    </location>
</feature>
<dbReference type="Pfam" id="PF00746">
    <property type="entry name" value="Gram_pos_anchor"/>
    <property type="match status" value="1"/>
</dbReference>
<protein>
    <submittedName>
        <fullName evidence="8">LPXTG cell wall anchor domain-containing protein</fullName>
    </submittedName>
</protein>
<dbReference type="RefSeq" id="WP_235324374.1">
    <property type="nucleotide sequence ID" value="NZ_JAFBIT010000007.1"/>
</dbReference>
<proteinExistence type="predicted"/>
<evidence type="ECO:0000256" key="4">
    <source>
        <dbReference type="ARBA" id="ARBA00023088"/>
    </source>
</evidence>
<dbReference type="SUPFAM" id="SSF49478">
    <property type="entry name" value="Cna protein B-type domain"/>
    <property type="match status" value="1"/>
</dbReference>
<evidence type="ECO:0000256" key="3">
    <source>
        <dbReference type="ARBA" id="ARBA00022729"/>
    </source>
</evidence>
<evidence type="ECO:0000256" key="2">
    <source>
        <dbReference type="ARBA" id="ARBA00022525"/>
    </source>
</evidence>
<keyword evidence="5" id="KW-0812">Transmembrane</keyword>
<reference evidence="8 9" key="1">
    <citation type="submission" date="2020-12" db="EMBL/GenBank/DDBJ databases">
        <title>Whole genome sequences of gut porcine anaerobes.</title>
        <authorList>
            <person name="Kubasova T."/>
            <person name="Jahodarova E."/>
            <person name="Rychlik I."/>
        </authorList>
    </citation>
    <scope>NUCLEOTIDE SEQUENCE [LARGE SCALE GENOMIC DNA]</scope>
    <source>
        <strain evidence="8 9">An867</strain>
    </source>
</reference>
<feature type="transmembrane region" description="Helical" evidence="5">
    <location>
        <begin position="173"/>
        <end position="191"/>
    </location>
</feature>
<keyword evidence="1" id="KW-0134">Cell wall</keyword>
<keyword evidence="5" id="KW-0472">Membrane</keyword>
<keyword evidence="5" id="KW-1133">Transmembrane helix</keyword>
<comment type="caution">
    <text evidence="8">The sequence shown here is derived from an EMBL/GenBank/DDBJ whole genome shotgun (WGS) entry which is preliminary data.</text>
</comment>
<keyword evidence="2" id="KW-0964">Secreted</keyword>
<keyword evidence="4" id="KW-0572">Peptidoglycan-anchor</keyword>
<dbReference type="Proteomes" id="UP001299220">
    <property type="component" value="Unassembled WGS sequence"/>
</dbReference>
<dbReference type="Pfam" id="PF17802">
    <property type="entry name" value="SpaA"/>
    <property type="match status" value="1"/>
</dbReference>
<evidence type="ECO:0000259" key="7">
    <source>
        <dbReference type="Pfam" id="PF17802"/>
    </source>
</evidence>
<feature type="domain" description="SpaA-like prealbumin fold" evidence="7">
    <location>
        <begin position="22"/>
        <end position="123"/>
    </location>
</feature>